<name>A0ABQ7CIY1_BRACR</name>
<accession>A0ABQ7CIY1</accession>
<comment type="caution">
    <text evidence="1">The sequence shown here is derived from an EMBL/GenBank/DDBJ whole genome shotgun (WGS) entry which is preliminary data.</text>
</comment>
<proteinExistence type="predicted"/>
<organism evidence="1 2">
    <name type="scientific">Brassica cretica</name>
    <name type="common">Mustard</name>
    <dbReference type="NCBI Taxonomy" id="69181"/>
    <lineage>
        <taxon>Eukaryota</taxon>
        <taxon>Viridiplantae</taxon>
        <taxon>Streptophyta</taxon>
        <taxon>Embryophyta</taxon>
        <taxon>Tracheophyta</taxon>
        <taxon>Spermatophyta</taxon>
        <taxon>Magnoliopsida</taxon>
        <taxon>eudicotyledons</taxon>
        <taxon>Gunneridae</taxon>
        <taxon>Pentapetalae</taxon>
        <taxon>rosids</taxon>
        <taxon>malvids</taxon>
        <taxon>Brassicales</taxon>
        <taxon>Brassicaceae</taxon>
        <taxon>Brassiceae</taxon>
        <taxon>Brassica</taxon>
    </lineage>
</organism>
<evidence type="ECO:0000313" key="1">
    <source>
        <dbReference type="EMBL" id="KAF3551442.1"/>
    </source>
</evidence>
<evidence type="ECO:0000313" key="2">
    <source>
        <dbReference type="Proteomes" id="UP000266723"/>
    </source>
</evidence>
<dbReference type="EMBL" id="QGKV02000832">
    <property type="protein sequence ID" value="KAF3551442.1"/>
    <property type="molecule type" value="Genomic_DNA"/>
</dbReference>
<keyword evidence="2" id="KW-1185">Reference proteome</keyword>
<protein>
    <submittedName>
        <fullName evidence="1">Uncharacterized protein</fullName>
    </submittedName>
</protein>
<gene>
    <name evidence="1" type="ORF">DY000_02000188</name>
</gene>
<reference evidence="1 2" key="1">
    <citation type="journal article" date="2020" name="BMC Genomics">
        <title>Intraspecific diversification of the crop wild relative Brassica cretica Lam. using demographic model selection.</title>
        <authorList>
            <person name="Kioukis A."/>
            <person name="Michalopoulou V.A."/>
            <person name="Briers L."/>
            <person name="Pirintsos S."/>
            <person name="Studholme D.J."/>
            <person name="Pavlidis P."/>
            <person name="Sarris P.F."/>
        </authorList>
    </citation>
    <scope>NUCLEOTIDE SEQUENCE [LARGE SCALE GENOMIC DNA]</scope>
    <source>
        <strain evidence="2">cv. PFS-1207/04</strain>
    </source>
</reference>
<sequence length="92" mass="9869">MAPVACVAAPRAPHGSQHGPNSCNVTPLLLPGRPDVSRHFVLQHVMLHVPASCTATPRASLDTQLVRQLSLLIKPPRASRFLCAISTLLVNF</sequence>
<dbReference type="Proteomes" id="UP000266723">
    <property type="component" value="Unassembled WGS sequence"/>
</dbReference>